<accession>A0A533QCJ0</accession>
<name>A0A533QCJ0_9BACT</name>
<keyword evidence="1" id="KW-0472">Membrane</keyword>
<evidence type="ECO:0000259" key="2">
    <source>
        <dbReference type="PROSITE" id="PS50206"/>
    </source>
</evidence>
<feature type="domain" description="Rhodanese" evidence="2">
    <location>
        <begin position="57"/>
        <end position="145"/>
    </location>
</feature>
<comment type="caution">
    <text evidence="3">The sequence shown here is derived from an EMBL/GenBank/DDBJ whole genome shotgun (WGS) entry which is preliminary data.</text>
</comment>
<dbReference type="PANTHER" id="PTHR43031">
    <property type="entry name" value="FAD-DEPENDENT OXIDOREDUCTASE"/>
    <property type="match status" value="1"/>
</dbReference>
<evidence type="ECO:0000256" key="1">
    <source>
        <dbReference type="SAM" id="Phobius"/>
    </source>
</evidence>
<dbReference type="Proteomes" id="UP000319783">
    <property type="component" value="Unassembled WGS sequence"/>
</dbReference>
<dbReference type="Gene3D" id="3.40.250.10">
    <property type="entry name" value="Rhodanese-like domain"/>
    <property type="match status" value="1"/>
</dbReference>
<dbReference type="InterPro" id="IPR050229">
    <property type="entry name" value="GlpE_sulfurtransferase"/>
</dbReference>
<keyword evidence="1" id="KW-1133">Transmembrane helix</keyword>
<organism evidence="3 4">
    <name type="scientific">Candidatus Jettenia ecosi</name>
    <dbReference type="NCBI Taxonomy" id="2494326"/>
    <lineage>
        <taxon>Bacteria</taxon>
        <taxon>Pseudomonadati</taxon>
        <taxon>Planctomycetota</taxon>
        <taxon>Candidatus Brocadiia</taxon>
        <taxon>Candidatus Brocadiales</taxon>
        <taxon>Candidatus Brocadiaceae</taxon>
        <taxon>Candidatus Jettenia</taxon>
    </lineage>
</organism>
<reference evidence="3 4" key="1">
    <citation type="submission" date="2019-04" db="EMBL/GenBank/DDBJ databases">
        <title>Genome of a novel bacterium Candidatus Jettenia ecosi reconstructed from metagenome of an anammox bioreactor.</title>
        <authorList>
            <person name="Mardanov A.V."/>
            <person name="Beletsky A.V."/>
            <person name="Ravin N.V."/>
            <person name="Botchkova E.A."/>
            <person name="Litti Y.V."/>
            <person name="Nozhevnikova A.N."/>
        </authorList>
    </citation>
    <scope>NUCLEOTIDE SEQUENCE [LARGE SCALE GENOMIC DNA]</scope>
    <source>
        <strain evidence="3">J2</strain>
    </source>
</reference>
<dbReference type="Pfam" id="PF00581">
    <property type="entry name" value="Rhodanese"/>
    <property type="match status" value="1"/>
</dbReference>
<dbReference type="PROSITE" id="PS50206">
    <property type="entry name" value="RHODANESE_3"/>
    <property type="match status" value="1"/>
</dbReference>
<feature type="transmembrane region" description="Helical" evidence="1">
    <location>
        <begin position="12"/>
        <end position="29"/>
    </location>
</feature>
<dbReference type="InterPro" id="IPR036873">
    <property type="entry name" value="Rhodanese-like_dom_sf"/>
</dbReference>
<dbReference type="InterPro" id="IPR001763">
    <property type="entry name" value="Rhodanese-like_dom"/>
</dbReference>
<sequence>MAIKRCIRVTGLFVGMILFLNTIMGILIFKELHADKEDTKTEVKNITPKQAKELIDHENDIFVLDVRTEEEYDKVHLKNANLIPIQELEQNIERIPKDKKVIVHCAAGVRSAKACKLLKDRGLKELYDMEGGINKWQEEGYPVEKH</sequence>
<evidence type="ECO:0000313" key="3">
    <source>
        <dbReference type="EMBL" id="TLD42454.1"/>
    </source>
</evidence>
<gene>
    <name evidence="3" type="ORF">JETT_1197</name>
</gene>
<evidence type="ECO:0000313" key="4">
    <source>
        <dbReference type="Proteomes" id="UP000319783"/>
    </source>
</evidence>
<dbReference type="CDD" id="cd00158">
    <property type="entry name" value="RHOD"/>
    <property type="match status" value="1"/>
</dbReference>
<dbReference type="AlphaFoldDB" id="A0A533QCJ0"/>
<dbReference type="FunFam" id="3.40.250.10:FF:000049">
    <property type="entry name" value="Phage shock protein E"/>
    <property type="match status" value="1"/>
</dbReference>
<protein>
    <recommendedName>
        <fullName evidence="2">Rhodanese domain-containing protein</fullName>
    </recommendedName>
</protein>
<keyword evidence="1" id="KW-0812">Transmembrane</keyword>
<dbReference type="SUPFAM" id="SSF52821">
    <property type="entry name" value="Rhodanese/Cell cycle control phosphatase"/>
    <property type="match status" value="1"/>
</dbReference>
<proteinExistence type="predicted"/>
<dbReference type="PANTHER" id="PTHR43031:SF1">
    <property type="entry name" value="PYRIDINE NUCLEOTIDE-DISULPHIDE OXIDOREDUCTASE"/>
    <property type="match status" value="1"/>
</dbReference>
<dbReference type="EMBL" id="SULG01000019">
    <property type="protein sequence ID" value="TLD42454.1"/>
    <property type="molecule type" value="Genomic_DNA"/>
</dbReference>
<dbReference type="SMART" id="SM00450">
    <property type="entry name" value="RHOD"/>
    <property type="match status" value="1"/>
</dbReference>